<proteinExistence type="predicted"/>
<evidence type="ECO:0000313" key="1">
    <source>
        <dbReference type="EMBL" id="KAK5166612.1"/>
    </source>
</evidence>
<protein>
    <recommendedName>
        <fullName evidence="3">Heterokaryon incompatibility domain-containing protein</fullName>
    </recommendedName>
</protein>
<organism evidence="1 2">
    <name type="scientific">Saxophila tyrrhenica</name>
    <dbReference type="NCBI Taxonomy" id="1690608"/>
    <lineage>
        <taxon>Eukaryota</taxon>
        <taxon>Fungi</taxon>
        <taxon>Dikarya</taxon>
        <taxon>Ascomycota</taxon>
        <taxon>Pezizomycotina</taxon>
        <taxon>Dothideomycetes</taxon>
        <taxon>Dothideomycetidae</taxon>
        <taxon>Mycosphaerellales</taxon>
        <taxon>Extremaceae</taxon>
        <taxon>Saxophila</taxon>
    </lineage>
</organism>
<name>A0AAV9P2S3_9PEZI</name>
<evidence type="ECO:0000313" key="2">
    <source>
        <dbReference type="Proteomes" id="UP001337655"/>
    </source>
</evidence>
<dbReference type="Proteomes" id="UP001337655">
    <property type="component" value="Unassembled WGS sequence"/>
</dbReference>
<dbReference type="GeneID" id="89929489"/>
<reference evidence="1 2" key="1">
    <citation type="submission" date="2023-08" db="EMBL/GenBank/DDBJ databases">
        <title>Black Yeasts Isolated from many extreme environments.</title>
        <authorList>
            <person name="Coleine C."/>
            <person name="Stajich J.E."/>
            <person name="Selbmann L."/>
        </authorList>
    </citation>
    <scope>NUCLEOTIDE SEQUENCE [LARGE SCALE GENOMIC DNA]</scope>
    <source>
        <strain evidence="1 2">CCFEE 5935</strain>
    </source>
</reference>
<keyword evidence="2" id="KW-1185">Reference proteome</keyword>
<dbReference type="RefSeq" id="XP_064656494.1">
    <property type="nucleotide sequence ID" value="XM_064805389.1"/>
</dbReference>
<dbReference type="PANTHER" id="PTHR10622:SF10">
    <property type="entry name" value="HET DOMAIN-CONTAINING PROTEIN"/>
    <property type="match status" value="1"/>
</dbReference>
<gene>
    <name evidence="1" type="ORF">LTR77_008155</name>
</gene>
<accession>A0AAV9P2S3</accession>
<dbReference type="EMBL" id="JAVRRT010000013">
    <property type="protein sequence ID" value="KAK5166612.1"/>
    <property type="molecule type" value="Genomic_DNA"/>
</dbReference>
<evidence type="ECO:0008006" key="3">
    <source>
        <dbReference type="Google" id="ProtNLM"/>
    </source>
</evidence>
<dbReference type="AlphaFoldDB" id="A0AAV9P2S3"/>
<sequence>MRLINLYTYEFRSFYGSEIPQYAILSHCWSAHEISYDKFWRQKASFVEFCQHVRRLTGSRAVHSSTGCEKIVGFCQYARSRPARAWNESEMDTRETWLEWGWVDTCCIDVRSSAELSEAIQSMYPFYEYAAVCYAYIADVPAGAKADTDSFFNSRWFRRGWTLQELLAPWDVIFCNEQWELMGHKCTHGPAIHDACDLPSHLKLQFGDSIKKHIQNASGIDVKYLLSPHAPLAASVACRMSWAAQRETKRVEDQAYSLLGVFDINMPMLYGEGRKAFLRLQHHILQTSNDSSIFAWNRDSVPGQSMVASSPQDFSGCRDVYRVENGRATFDLTKNGLEFRGTVIKRNRSFYVIRLDCVSPGGTLIEVAIPNAMTMNDAQFQRLSYGSYLNKAAGEKHSNTQQEPDQADFLCLRASEPMPGPQILRQLCHELDVAFLSNSLQGLSQTVAQNFLRDVDVDDLKKHPVWKHIGWVYDAVAGRALDHGQREGATDVEESNAESWHGILDKARRLASAAKRHSTLPRPIHQPPVLNNGSLMPRLPNLTGDIPSHDIKQKQLALLSKKSRSDTDILSNLRGSRMRHINPNTDGQLSWR</sequence>
<comment type="caution">
    <text evidence="1">The sequence shown here is derived from an EMBL/GenBank/DDBJ whole genome shotgun (WGS) entry which is preliminary data.</text>
</comment>
<dbReference type="PANTHER" id="PTHR10622">
    <property type="entry name" value="HET DOMAIN-CONTAINING PROTEIN"/>
    <property type="match status" value="1"/>
</dbReference>